<dbReference type="AlphaFoldDB" id="A0A5E8CLV3"/>
<keyword evidence="1" id="KW-0812">Transmembrane</keyword>
<feature type="transmembrane region" description="Helical" evidence="1">
    <location>
        <begin position="90"/>
        <end position="110"/>
    </location>
</feature>
<reference evidence="2" key="1">
    <citation type="submission" date="2019-09" db="EMBL/GenBank/DDBJ databases">
        <authorList>
            <person name="Needham M D."/>
        </authorList>
    </citation>
    <scope>NUCLEOTIDE SEQUENCE</scope>
</reference>
<feature type="transmembrane region" description="Helical" evidence="1">
    <location>
        <begin position="61"/>
        <end position="78"/>
    </location>
</feature>
<protein>
    <submittedName>
        <fullName evidence="2">Uncharacterized protein</fullName>
    </submittedName>
</protein>
<sequence>MRIEIITIIIALVRTLRNTMYNEIKGLDFYNTYSLFLFYCSFLILIPLLIKNFSLSMSTSLIYYLISRFFVFGGWYYLIKSSVSNSKDNVIVSEVIIAWTLPVVIRAFLLNITGYEKYNFKNYFYMILILLGNIGVKLYR</sequence>
<feature type="transmembrane region" description="Helical" evidence="1">
    <location>
        <begin position="30"/>
        <end position="49"/>
    </location>
</feature>
<name>A0A5E8CLV3_9ZZZZ</name>
<organism evidence="2">
    <name type="scientific">seawater metagenome</name>
    <dbReference type="NCBI Taxonomy" id="1561972"/>
    <lineage>
        <taxon>unclassified sequences</taxon>
        <taxon>metagenomes</taxon>
        <taxon>ecological metagenomes</taxon>
    </lineage>
</organism>
<proteinExistence type="predicted"/>
<evidence type="ECO:0000313" key="2">
    <source>
        <dbReference type="EMBL" id="VVU94520.1"/>
    </source>
</evidence>
<accession>A0A5E8CLV3</accession>
<dbReference type="EMBL" id="CABVLZ010000001">
    <property type="protein sequence ID" value="VVU94520.1"/>
    <property type="molecule type" value="Genomic_DNA"/>
</dbReference>
<feature type="transmembrane region" description="Helical" evidence="1">
    <location>
        <begin position="122"/>
        <end position="139"/>
    </location>
</feature>
<keyword evidence="1" id="KW-1133">Transmembrane helix</keyword>
<gene>
    <name evidence="2" type="ORF">CPAV1605_245</name>
</gene>
<keyword evidence="1" id="KW-0472">Membrane</keyword>
<evidence type="ECO:0000256" key="1">
    <source>
        <dbReference type="SAM" id="Phobius"/>
    </source>
</evidence>